<keyword evidence="3" id="KW-1185">Reference proteome</keyword>
<protein>
    <recommendedName>
        <fullName evidence="4">Efflux RND transporter periplasmic adaptor subunit</fullName>
    </recommendedName>
</protein>
<evidence type="ECO:0000256" key="1">
    <source>
        <dbReference type="SAM" id="Phobius"/>
    </source>
</evidence>
<keyword evidence="1" id="KW-0472">Membrane</keyword>
<gene>
    <name evidence="2" type="ORF">ACFO0A_09935</name>
</gene>
<dbReference type="EMBL" id="JBHSDR010000006">
    <property type="protein sequence ID" value="MFC4295371.1"/>
    <property type="molecule type" value="Genomic_DNA"/>
</dbReference>
<evidence type="ECO:0000313" key="2">
    <source>
        <dbReference type="EMBL" id="MFC4295371.1"/>
    </source>
</evidence>
<evidence type="ECO:0000313" key="3">
    <source>
        <dbReference type="Proteomes" id="UP001595828"/>
    </source>
</evidence>
<comment type="caution">
    <text evidence="2">The sequence shown here is derived from an EMBL/GenBank/DDBJ whole genome shotgun (WGS) entry which is preliminary data.</text>
</comment>
<reference evidence="3" key="1">
    <citation type="journal article" date="2019" name="Int. J. Syst. Evol. Microbiol.">
        <title>The Global Catalogue of Microorganisms (GCM) 10K type strain sequencing project: providing services to taxonomists for standard genome sequencing and annotation.</title>
        <authorList>
            <consortium name="The Broad Institute Genomics Platform"/>
            <consortium name="The Broad Institute Genome Sequencing Center for Infectious Disease"/>
            <person name="Wu L."/>
            <person name="Ma J."/>
        </authorList>
    </citation>
    <scope>NUCLEOTIDE SEQUENCE [LARGE SCALE GENOMIC DNA]</scope>
    <source>
        <strain evidence="3">CGMCC 1.12989</strain>
    </source>
</reference>
<feature type="transmembrane region" description="Helical" evidence="1">
    <location>
        <begin position="6"/>
        <end position="22"/>
    </location>
</feature>
<dbReference type="Proteomes" id="UP001595828">
    <property type="component" value="Unassembled WGS sequence"/>
</dbReference>
<evidence type="ECO:0008006" key="4">
    <source>
        <dbReference type="Google" id="ProtNLM"/>
    </source>
</evidence>
<keyword evidence="1" id="KW-1133">Transmembrane helix</keyword>
<dbReference type="RefSeq" id="WP_379538849.1">
    <property type="nucleotide sequence ID" value="NZ_JBHSDR010000006.1"/>
</dbReference>
<proteinExistence type="predicted"/>
<sequence length="43" mass="4785">MGRRKWIVVVIGLTVLLTLAWIDGGRRPVRLIEVPVTISGVDE</sequence>
<organism evidence="2 3">
    <name type="scientific">Novosphingobium tardum</name>
    <dbReference type="NCBI Taxonomy" id="1538021"/>
    <lineage>
        <taxon>Bacteria</taxon>
        <taxon>Pseudomonadati</taxon>
        <taxon>Pseudomonadota</taxon>
        <taxon>Alphaproteobacteria</taxon>
        <taxon>Sphingomonadales</taxon>
        <taxon>Sphingomonadaceae</taxon>
        <taxon>Novosphingobium</taxon>
    </lineage>
</organism>
<name>A0ABV8RPR3_9SPHN</name>
<accession>A0ABV8RPR3</accession>
<keyword evidence="1" id="KW-0812">Transmembrane</keyword>